<organism evidence="3 4">
    <name type="scientific">Humisphaera borealis</name>
    <dbReference type="NCBI Taxonomy" id="2807512"/>
    <lineage>
        <taxon>Bacteria</taxon>
        <taxon>Pseudomonadati</taxon>
        <taxon>Planctomycetota</taxon>
        <taxon>Phycisphaerae</taxon>
        <taxon>Tepidisphaerales</taxon>
        <taxon>Tepidisphaeraceae</taxon>
        <taxon>Humisphaera</taxon>
    </lineage>
</organism>
<feature type="region of interest" description="Disordered" evidence="1">
    <location>
        <begin position="548"/>
        <end position="577"/>
    </location>
</feature>
<dbReference type="InterPro" id="IPR009010">
    <property type="entry name" value="Asp_de-COase-like_dom_sf"/>
</dbReference>
<dbReference type="Proteomes" id="UP000593765">
    <property type="component" value="Chromosome"/>
</dbReference>
<dbReference type="PANTHER" id="PTHR42783">
    <property type="entry name" value="GLUTAMATE SYNTHASE [NADPH] SMALL CHAIN"/>
    <property type="match status" value="1"/>
</dbReference>
<keyword evidence="4" id="KW-1185">Reference proteome</keyword>
<dbReference type="InterPro" id="IPR030948">
    <property type="entry name" value="TAT_var_transloc_signal_dom"/>
</dbReference>
<dbReference type="RefSeq" id="WP_206291392.1">
    <property type="nucleotide sequence ID" value="NZ_CP063458.1"/>
</dbReference>
<dbReference type="Gene3D" id="3.30.2070.10">
    <property type="entry name" value="Formate dehydrogenase/DMSO reductase"/>
    <property type="match status" value="1"/>
</dbReference>
<dbReference type="Gene3D" id="2.40.40.20">
    <property type="match status" value="1"/>
</dbReference>
<dbReference type="Gene3D" id="3.40.50.740">
    <property type="match status" value="1"/>
</dbReference>
<dbReference type="SUPFAM" id="SSF53706">
    <property type="entry name" value="Formate dehydrogenase/DMSO reductase, domains 1-3"/>
    <property type="match status" value="1"/>
</dbReference>
<dbReference type="SUPFAM" id="SSF50692">
    <property type="entry name" value="ADC-like"/>
    <property type="match status" value="1"/>
</dbReference>
<dbReference type="PROSITE" id="PS51379">
    <property type="entry name" value="4FE4S_FER_2"/>
    <property type="match status" value="1"/>
</dbReference>
<dbReference type="CDD" id="cd10551">
    <property type="entry name" value="PsrB"/>
    <property type="match status" value="1"/>
</dbReference>
<evidence type="ECO:0000259" key="2">
    <source>
        <dbReference type="PROSITE" id="PS51379"/>
    </source>
</evidence>
<sequence>MKPDGNGIQYWRSLEQLAQAPDILAAIDQEFPGYDANDLQTTSRRSFLKLMAASLAFAGIGLAGCRRVPVQKLAPYAANPRDRMPGVPERFATQFELGGVATGLLVTCYDGRPIKVEGNPSHPFSWTIKDKLGAADTLAQASVLDLYDPARARTVVERRDQLRLISTWEAFTAFADPHFAMLRADSSSLAVLAEPASGPTALDMKRRFFETFPKASWYEYEPLSRDAELEASRLIFGRPLRPVLHLDRAQAIVLLDADVLGNDPSRVRNAADWAATRRSADVDGTMSRVYLADCGFSLTGSVADERLPLSPDRLEPIARAIARALEMSTGDDAPTQLSVAETRFVERAVADLKNAGNAAVIAAGPTASVEVHAITLLINRRLGGLGTTVTLHADAAGDRPTHLQSIRELAEGMKAGKVGTLVVIGGNPAYDAPADLDFAQLLSGVGTTIRLGTYDDETSLLCGWQLPRAHFMETWNDARAIDGTPGVCQPLIEPLFGGRSNLELLAMLTGDELLTGEELIKRAWQQLLGEQEFDKRFRVVVEQGIWPEGSEPPASPRPRRMTVPATTPASPRSTTPYLRFDTDSRVYDGRFANNAWLQETADPMSKLVWENALVMSHQDASAAGLAMGDWAVLRSGERVLSVPVFVLPGQPVGVMSLSVGYGRSSAGPVGTGLGANAFTLRTTAEPHFASSVSIGKGYGRRELATTQNHHIMDAVGKHGYDEKVGERGKCGEVVREGSLAEYKAAPRFASKPDGHNVRLQLFESPDKFNSPHAWGMSVDMNACIGCNACTVACQSENNIPVVGREQVLMHRQMNWIRVDRYFKGDATGDPADVDVVFQPVMCQHCENAPCEQVCPATATVHDTEGLNTMVYNRCIGTRYCSNNCAYKVRRFNYFDFHSKDPRAATASPYVGMPDRQQVEQVVPVRQMAFNPEVTVRMRGVMEKCTYCVQRIHAATTAAKVGGQSTVADGDVMTACQQTCPTRAITFGNLNDAHAEVTQQHHSNRSYELLGELNNRPRTKYLAKLRNPATQA</sequence>
<evidence type="ECO:0000256" key="1">
    <source>
        <dbReference type="SAM" id="MobiDB-lite"/>
    </source>
</evidence>
<proteinExistence type="predicted"/>
<evidence type="ECO:0000313" key="3">
    <source>
        <dbReference type="EMBL" id="QOV88413.1"/>
    </source>
</evidence>
<dbReference type="Gene3D" id="3.30.70.20">
    <property type="match status" value="2"/>
</dbReference>
<dbReference type="NCBIfam" id="TIGR04519">
    <property type="entry name" value="MoCo_extend_TAT"/>
    <property type="match status" value="1"/>
</dbReference>
<dbReference type="KEGG" id="hbs:IPV69_19470"/>
<dbReference type="EMBL" id="CP063458">
    <property type="protein sequence ID" value="QOV88413.1"/>
    <property type="molecule type" value="Genomic_DNA"/>
</dbReference>
<dbReference type="Pfam" id="PF12838">
    <property type="entry name" value="Fer4_7"/>
    <property type="match status" value="1"/>
</dbReference>
<dbReference type="CDD" id="cd02784">
    <property type="entry name" value="MopB_CT_PHLH"/>
    <property type="match status" value="1"/>
</dbReference>
<accession>A0A7M2WSK1</accession>
<dbReference type="InterPro" id="IPR017896">
    <property type="entry name" value="4Fe4S_Fe-S-bd"/>
</dbReference>
<feature type="compositionally biased region" description="Low complexity" evidence="1">
    <location>
        <begin position="564"/>
        <end position="576"/>
    </location>
</feature>
<feature type="domain" description="4Fe-4S ferredoxin-type" evidence="2">
    <location>
        <begin position="774"/>
        <end position="804"/>
    </location>
</feature>
<gene>
    <name evidence="3" type="ORF">IPV69_19470</name>
</gene>
<dbReference type="AlphaFoldDB" id="A0A7M2WSK1"/>
<dbReference type="SUPFAM" id="SSF54862">
    <property type="entry name" value="4Fe-4S ferredoxins"/>
    <property type="match status" value="1"/>
</dbReference>
<name>A0A7M2WSK1_9BACT</name>
<dbReference type="PANTHER" id="PTHR42783:SF3">
    <property type="entry name" value="GLUTAMATE SYNTHASE [NADPH] SMALL CHAIN-RELATED"/>
    <property type="match status" value="1"/>
</dbReference>
<reference evidence="3 4" key="1">
    <citation type="submission" date="2020-10" db="EMBL/GenBank/DDBJ databases">
        <title>Wide distribution of Phycisphaera-like planctomycetes from WD2101 soil group in peatlands and genome analysis of the first cultivated representative.</title>
        <authorList>
            <person name="Dedysh S.N."/>
            <person name="Beletsky A.V."/>
            <person name="Ivanova A."/>
            <person name="Kulichevskaya I.S."/>
            <person name="Suzina N.E."/>
            <person name="Philippov D.A."/>
            <person name="Rakitin A.L."/>
            <person name="Mardanov A.V."/>
            <person name="Ravin N.V."/>
        </authorList>
    </citation>
    <scope>NUCLEOTIDE SEQUENCE [LARGE SCALE GENOMIC DNA]</scope>
    <source>
        <strain evidence="3 4">M1803</strain>
    </source>
</reference>
<evidence type="ECO:0000313" key="4">
    <source>
        <dbReference type="Proteomes" id="UP000593765"/>
    </source>
</evidence>
<protein>
    <submittedName>
        <fullName evidence="3">TAT-variant-translocated molybdopterin oxidoreductase</fullName>
    </submittedName>
</protein>